<dbReference type="GO" id="GO:0008757">
    <property type="term" value="F:S-adenosylmethionine-dependent methyltransferase activity"/>
    <property type="evidence" value="ECO:0007669"/>
    <property type="project" value="InterPro"/>
</dbReference>
<dbReference type="AlphaFoldDB" id="A0A1F6EVH6"/>
<feature type="domain" description="Methyltransferase type 11" evidence="1">
    <location>
        <begin position="44"/>
        <end position="130"/>
    </location>
</feature>
<dbReference type="InterPro" id="IPR013216">
    <property type="entry name" value="Methyltransf_11"/>
</dbReference>
<name>A0A1F6EVH6_9BACT</name>
<dbReference type="EMBL" id="MFMC01000012">
    <property type="protein sequence ID" value="OGG77640.1"/>
    <property type="molecule type" value="Genomic_DNA"/>
</dbReference>
<proteinExistence type="predicted"/>
<dbReference type="SUPFAM" id="SSF53335">
    <property type="entry name" value="S-adenosyl-L-methionine-dependent methyltransferases"/>
    <property type="match status" value="1"/>
</dbReference>
<evidence type="ECO:0000259" key="1">
    <source>
        <dbReference type="Pfam" id="PF08241"/>
    </source>
</evidence>
<reference evidence="2 3" key="1">
    <citation type="journal article" date="2016" name="Nat. Commun.">
        <title>Thousands of microbial genomes shed light on interconnected biogeochemical processes in an aquifer system.</title>
        <authorList>
            <person name="Anantharaman K."/>
            <person name="Brown C.T."/>
            <person name="Hug L.A."/>
            <person name="Sharon I."/>
            <person name="Castelle C.J."/>
            <person name="Probst A.J."/>
            <person name="Thomas B.C."/>
            <person name="Singh A."/>
            <person name="Wilkins M.J."/>
            <person name="Karaoz U."/>
            <person name="Brodie E.L."/>
            <person name="Williams K.H."/>
            <person name="Hubbard S.S."/>
            <person name="Banfield J.F."/>
        </authorList>
    </citation>
    <scope>NUCLEOTIDE SEQUENCE [LARGE SCALE GENOMIC DNA]</scope>
</reference>
<evidence type="ECO:0000313" key="3">
    <source>
        <dbReference type="Proteomes" id="UP000177215"/>
    </source>
</evidence>
<dbReference type="Pfam" id="PF08241">
    <property type="entry name" value="Methyltransf_11"/>
    <property type="match status" value="1"/>
</dbReference>
<evidence type="ECO:0000313" key="2">
    <source>
        <dbReference type="EMBL" id="OGG77640.1"/>
    </source>
</evidence>
<accession>A0A1F6EVH6</accession>
<protein>
    <recommendedName>
        <fullName evidence="1">Methyltransferase type 11 domain-containing protein</fullName>
    </recommendedName>
</protein>
<dbReference type="STRING" id="1798515.A3B35_01315"/>
<dbReference type="Gene3D" id="3.40.50.150">
    <property type="entry name" value="Vaccinia Virus protein VP39"/>
    <property type="match status" value="1"/>
</dbReference>
<dbReference type="InterPro" id="IPR029063">
    <property type="entry name" value="SAM-dependent_MTases_sf"/>
</dbReference>
<gene>
    <name evidence="2" type="ORF">A3B35_01315</name>
</gene>
<comment type="caution">
    <text evidence="2">The sequence shown here is derived from an EMBL/GenBank/DDBJ whole genome shotgun (WGS) entry which is preliminary data.</text>
</comment>
<organism evidence="2 3">
    <name type="scientific">Candidatus Kaiserbacteria bacterium RIFCSPLOWO2_01_FULL_54_24</name>
    <dbReference type="NCBI Taxonomy" id="1798515"/>
    <lineage>
        <taxon>Bacteria</taxon>
        <taxon>Candidatus Kaiseribacteriota</taxon>
    </lineage>
</organism>
<sequence length="160" mass="18354">MSEMDIPTYGRGIEEEDNLPLFYRDMVHKLHNCGVTLPPDAKYLEVGSGNGKFLEHLRQQGLNVVGVDRWPRGPGIKQADTMALPQQDGSVDCVITKHIFDGWHYNQNLHDQEIMLSEIVRVLKKSGVYYAIENFFEPIKGLQLLRDPRRSQISSLYQKI</sequence>
<dbReference type="Proteomes" id="UP000177215">
    <property type="component" value="Unassembled WGS sequence"/>
</dbReference>
<dbReference type="CDD" id="cd02440">
    <property type="entry name" value="AdoMet_MTases"/>
    <property type="match status" value="1"/>
</dbReference>